<keyword evidence="6" id="KW-1185">Reference proteome</keyword>
<reference evidence="5 6" key="1">
    <citation type="submission" date="2016-11" db="EMBL/GenBank/DDBJ databases">
        <title>Draft Genome Sequences of Nine Cyanobacterial Strains from Diverse Habitats.</title>
        <authorList>
            <person name="Zhu T."/>
            <person name="Hou S."/>
            <person name="Lu X."/>
            <person name="Hess W.R."/>
        </authorList>
    </citation>
    <scope>NUCLEOTIDE SEQUENCE [LARGE SCALE GENOMIC DNA]</scope>
    <source>
        <strain evidence="5 6">5.2 s.c.1</strain>
    </source>
</reference>
<dbReference type="InterPro" id="IPR009057">
    <property type="entry name" value="Homeodomain-like_sf"/>
</dbReference>
<dbReference type="PROSITE" id="PS00041">
    <property type="entry name" value="HTH_ARAC_FAMILY_1"/>
    <property type="match status" value="1"/>
</dbReference>
<dbReference type="STRING" id="247279.NIES1031_16595"/>
<evidence type="ECO:0000256" key="2">
    <source>
        <dbReference type="ARBA" id="ARBA00023125"/>
    </source>
</evidence>
<dbReference type="EMBL" id="MRCC01000014">
    <property type="protein sequence ID" value="OKH23916.1"/>
    <property type="molecule type" value="Genomic_DNA"/>
</dbReference>
<dbReference type="PANTHER" id="PTHR47893:SF1">
    <property type="entry name" value="REGULATORY PROTEIN PCHR"/>
    <property type="match status" value="1"/>
</dbReference>
<proteinExistence type="predicted"/>
<accession>A0A1U7HK01</accession>
<keyword evidence="2" id="KW-0238">DNA-binding</keyword>
<dbReference type="GO" id="GO:0003700">
    <property type="term" value="F:DNA-binding transcription factor activity"/>
    <property type="evidence" value="ECO:0007669"/>
    <property type="project" value="InterPro"/>
</dbReference>
<dbReference type="InterPro" id="IPR018060">
    <property type="entry name" value="HTH_AraC"/>
</dbReference>
<dbReference type="Proteomes" id="UP000185984">
    <property type="component" value="Unassembled WGS sequence"/>
</dbReference>
<feature type="domain" description="HTH araC/xylS-type" evidence="4">
    <location>
        <begin position="225"/>
        <end position="323"/>
    </location>
</feature>
<keyword evidence="3" id="KW-0804">Transcription</keyword>
<organism evidence="5 6">
    <name type="scientific">Chroogloeocystis siderophila 5.2 s.c.1</name>
    <dbReference type="NCBI Taxonomy" id="247279"/>
    <lineage>
        <taxon>Bacteria</taxon>
        <taxon>Bacillati</taxon>
        <taxon>Cyanobacteriota</taxon>
        <taxon>Cyanophyceae</taxon>
        <taxon>Oscillatoriophycideae</taxon>
        <taxon>Chroococcales</taxon>
        <taxon>Chroococcaceae</taxon>
        <taxon>Chroogloeocystis</taxon>
    </lineage>
</organism>
<dbReference type="PANTHER" id="PTHR47893">
    <property type="entry name" value="REGULATORY PROTEIN PCHR"/>
    <property type="match status" value="1"/>
</dbReference>
<evidence type="ECO:0000256" key="1">
    <source>
        <dbReference type="ARBA" id="ARBA00023015"/>
    </source>
</evidence>
<evidence type="ECO:0000259" key="4">
    <source>
        <dbReference type="PROSITE" id="PS01124"/>
    </source>
</evidence>
<dbReference type="Gene3D" id="1.10.10.60">
    <property type="entry name" value="Homeodomain-like"/>
    <property type="match status" value="2"/>
</dbReference>
<keyword evidence="1" id="KW-0805">Transcription regulation</keyword>
<dbReference type="SMART" id="SM00342">
    <property type="entry name" value="HTH_ARAC"/>
    <property type="match status" value="1"/>
</dbReference>
<evidence type="ECO:0000256" key="3">
    <source>
        <dbReference type="ARBA" id="ARBA00023163"/>
    </source>
</evidence>
<evidence type="ECO:0000313" key="5">
    <source>
        <dbReference type="EMBL" id="OKH23916.1"/>
    </source>
</evidence>
<dbReference type="InterPro" id="IPR018062">
    <property type="entry name" value="HTH_AraC-typ_CS"/>
</dbReference>
<dbReference type="RefSeq" id="WP_073550627.1">
    <property type="nucleotide sequence ID" value="NZ_CAWMVK010000006.1"/>
</dbReference>
<evidence type="ECO:0000313" key="6">
    <source>
        <dbReference type="Proteomes" id="UP000185984"/>
    </source>
</evidence>
<name>A0A1U7HK01_9CHRO</name>
<protein>
    <submittedName>
        <fullName evidence="5">AraC family transcriptional regulator</fullName>
    </submittedName>
</protein>
<dbReference type="InterPro" id="IPR020449">
    <property type="entry name" value="Tscrpt_reg_AraC-type_HTH"/>
</dbReference>
<dbReference type="PROSITE" id="PS01124">
    <property type="entry name" value="HTH_ARAC_FAMILY_2"/>
    <property type="match status" value="1"/>
</dbReference>
<dbReference type="AlphaFoldDB" id="A0A1U7HK01"/>
<dbReference type="GO" id="GO:0043565">
    <property type="term" value="F:sequence-specific DNA binding"/>
    <property type="evidence" value="ECO:0007669"/>
    <property type="project" value="InterPro"/>
</dbReference>
<dbReference type="OrthoDB" id="7544370at2"/>
<sequence length="332" mass="37541">MTLILSLTELLELYEQHAQSHTHDVLIDEFESLYKLPECLGDGYQREINIAPGVGLVIFNNKYADNVVLKVPVHDHLVQFSVLSSGLIHHDEVYPVLGGKCTYLSGSGVSPAYVARYQKSQNILGVSIELEPELLQQFLVSGHSCLEFLIKNNDWKESFFPDVTPAMQVVVQQILNCPYQGVTKRLYLQGKVFELLAMQLNPILAEWGQLQPSPRLKPDTIERLYHARDILTRQLENPPSLLELAQQVGVSDRTLRRGFQKLFGTTVFGYLTHQRMKRSEQLLLDGDRTIAEVANMVGYCHLGHFAAAFKRHFGITPSELTSRRTLRGLQGD</sequence>
<dbReference type="Pfam" id="PF12833">
    <property type="entry name" value="HTH_18"/>
    <property type="match status" value="1"/>
</dbReference>
<dbReference type="InterPro" id="IPR053142">
    <property type="entry name" value="PchR_regulatory_protein"/>
</dbReference>
<comment type="caution">
    <text evidence="5">The sequence shown here is derived from an EMBL/GenBank/DDBJ whole genome shotgun (WGS) entry which is preliminary data.</text>
</comment>
<gene>
    <name evidence="5" type="ORF">NIES1031_16595</name>
</gene>
<dbReference type="PRINTS" id="PR00032">
    <property type="entry name" value="HTHARAC"/>
</dbReference>
<dbReference type="SUPFAM" id="SSF46689">
    <property type="entry name" value="Homeodomain-like"/>
    <property type="match status" value="2"/>
</dbReference>